<feature type="domain" description="Major facilitator superfamily (MFS) profile" evidence="8">
    <location>
        <begin position="1"/>
        <end position="398"/>
    </location>
</feature>
<dbReference type="SUPFAM" id="SSF103473">
    <property type="entry name" value="MFS general substrate transporter"/>
    <property type="match status" value="1"/>
</dbReference>
<evidence type="ECO:0000259" key="8">
    <source>
        <dbReference type="PROSITE" id="PS50850"/>
    </source>
</evidence>
<sequence>MSSWSPLRNSVYRGMWLGSVASNIGTTMNDTAAVWTMTTMTSSPFLVSLMQTMSSLPLFLLALPAGALADLVDRRRLILLAQTGALLTAVGMAALAWTGTLTQTLLLLATFQLGVAAAFTMPAWQALIPEVVGRDQLSSAIALNGVGFNIARSLGPIVGGLLLAALGPAPVFALNALSFVAVILAMSTGKYIATPRSAQREQMLGAMAAAIRYARHAQAMQAVLCRGGIHMFAAVATVVLLPVIVHSREWTASDFGVLMGCYGAGAIVMALFFLPRLRARYTFDHVLLGSSIAAAITTSIVALVPGKIAMGMVLVFAGAAWITGMNTFSVASQSAFPNWVRARSSAIYLVVMQGAFALGAITWGQLTSHLHAPVTLGIAAGCLLISALLTRLVPISHVEKLNLAPSGHWLPHTTFTEPAPTDGPVLITIEYHIDPKEAPAFKAAMVHLRETRLRDGAFRCSLFADLEDPTHYRETFLVGSWAEHMRQHERATVEDQRIEEAVQKFHRAPEPPRVKHLLMVNLREQSHPSPLPEGSADSQTNLT</sequence>
<feature type="transmembrane region" description="Helical" evidence="7">
    <location>
        <begin position="286"/>
        <end position="304"/>
    </location>
</feature>
<evidence type="ECO:0000256" key="1">
    <source>
        <dbReference type="ARBA" id="ARBA00004651"/>
    </source>
</evidence>
<keyword evidence="2" id="KW-0813">Transport</keyword>
<evidence type="ECO:0000256" key="3">
    <source>
        <dbReference type="ARBA" id="ARBA00022475"/>
    </source>
</evidence>
<dbReference type="PROSITE" id="PS50850">
    <property type="entry name" value="MFS"/>
    <property type="match status" value="1"/>
</dbReference>
<organism evidence="9 10">
    <name type="scientific">Brevifollis gellanilyticus</name>
    <dbReference type="NCBI Taxonomy" id="748831"/>
    <lineage>
        <taxon>Bacteria</taxon>
        <taxon>Pseudomonadati</taxon>
        <taxon>Verrucomicrobiota</taxon>
        <taxon>Verrucomicrobiia</taxon>
        <taxon>Verrucomicrobiales</taxon>
        <taxon>Verrucomicrobiaceae</taxon>
    </lineage>
</organism>
<keyword evidence="5 7" id="KW-1133">Transmembrane helix</keyword>
<dbReference type="InterPro" id="IPR036259">
    <property type="entry name" value="MFS_trans_sf"/>
</dbReference>
<proteinExistence type="predicted"/>
<feature type="transmembrane region" description="Helical" evidence="7">
    <location>
        <begin position="310"/>
        <end position="334"/>
    </location>
</feature>
<evidence type="ECO:0000256" key="6">
    <source>
        <dbReference type="ARBA" id="ARBA00023136"/>
    </source>
</evidence>
<feature type="transmembrane region" description="Helical" evidence="7">
    <location>
        <begin position="77"/>
        <end position="99"/>
    </location>
</feature>
<dbReference type="GO" id="GO:0022857">
    <property type="term" value="F:transmembrane transporter activity"/>
    <property type="evidence" value="ECO:0007669"/>
    <property type="project" value="InterPro"/>
</dbReference>
<keyword evidence="6 7" id="KW-0472">Membrane</keyword>
<feature type="transmembrane region" description="Helical" evidence="7">
    <location>
        <begin position="45"/>
        <end position="65"/>
    </location>
</feature>
<feature type="transmembrane region" description="Helical" evidence="7">
    <location>
        <begin position="257"/>
        <end position="274"/>
    </location>
</feature>
<dbReference type="InterPro" id="IPR020846">
    <property type="entry name" value="MFS_dom"/>
</dbReference>
<evidence type="ECO:0000256" key="5">
    <source>
        <dbReference type="ARBA" id="ARBA00022989"/>
    </source>
</evidence>
<dbReference type="RefSeq" id="WP_146855390.1">
    <property type="nucleotide sequence ID" value="NZ_BKAG01000064.1"/>
</dbReference>
<feature type="transmembrane region" description="Helical" evidence="7">
    <location>
        <begin position="223"/>
        <end position="245"/>
    </location>
</feature>
<dbReference type="Pfam" id="PF05977">
    <property type="entry name" value="MFS_3"/>
    <property type="match status" value="1"/>
</dbReference>
<keyword evidence="10" id="KW-1185">Reference proteome</keyword>
<keyword evidence="4 7" id="KW-0812">Transmembrane</keyword>
<evidence type="ECO:0000256" key="4">
    <source>
        <dbReference type="ARBA" id="ARBA00022692"/>
    </source>
</evidence>
<dbReference type="AlphaFoldDB" id="A0A512MGV9"/>
<evidence type="ECO:0000313" key="9">
    <source>
        <dbReference type="EMBL" id="GEP45964.1"/>
    </source>
</evidence>
<reference evidence="9 10" key="1">
    <citation type="submission" date="2019-07" db="EMBL/GenBank/DDBJ databases">
        <title>Whole genome shotgun sequence of Brevifollis gellanilyticus NBRC 108608.</title>
        <authorList>
            <person name="Hosoyama A."/>
            <person name="Uohara A."/>
            <person name="Ohji S."/>
            <person name="Ichikawa N."/>
        </authorList>
    </citation>
    <scope>NUCLEOTIDE SEQUENCE [LARGE SCALE GENOMIC DNA]</scope>
    <source>
        <strain evidence="9 10">NBRC 108608</strain>
    </source>
</reference>
<feature type="transmembrane region" description="Helical" evidence="7">
    <location>
        <begin position="172"/>
        <end position="193"/>
    </location>
</feature>
<dbReference type="InterPro" id="IPR010290">
    <property type="entry name" value="TM_effector"/>
</dbReference>
<comment type="subcellular location">
    <subcellularLocation>
        <location evidence="1">Cell membrane</location>
        <topology evidence="1">Multi-pass membrane protein</topology>
    </subcellularLocation>
</comment>
<feature type="transmembrane region" description="Helical" evidence="7">
    <location>
        <begin position="105"/>
        <end position="128"/>
    </location>
</feature>
<keyword evidence="3" id="KW-1003">Cell membrane</keyword>
<dbReference type="Proteomes" id="UP000321577">
    <property type="component" value="Unassembled WGS sequence"/>
</dbReference>
<dbReference type="GO" id="GO:0005886">
    <property type="term" value="C:plasma membrane"/>
    <property type="evidence" value="ECO:0007669"/>
    <property type="project" value="UniProtKB-SubCell"/>
</dbReference>
<gene>
    <name evidence="9" type="ORF">BGE01nite_52550</name>
</gene>
<dbReference type="Gene3D" id="1.20.1250.20">
    <property type="entry name" value="MFS general substrate transporter like domains"/>
    <property type="match status" value="1"/>
</dbReference>
<dbReference type="PANTHER" id="PTHR23513:SF11">
    <property type="entry name" value="STAPHYLOFERRIN A TRANSPORTER"/>
    <property type="match status" value="1"/>
</dbReference>
<comment type="caution">
    <text evidence="9">The sequence shown here is derived from an EMBL/GenBank/DDBJ whole genome shotgun (WGS) entry which is preliminary data.</text>
</comment>
<protein>
    <submittedName>
        <fullName evidence="9">MFS transporter</fullName>
    </submittedName>
</protein>
<dbReference type="CDD" id="cd06173">
    <property type="entry name" value="MFS_MefA_like"/>
    <property type="match status" value="1"/>
</dbReference>
<evidence type="ECO:0000256" key="2">
    <source>
        <dbReference type="ARBA" id="ARBA00022448"/>
    </source>
</evidence>
<accession>A0A512MGV9</accession>
<feature type="transmembrane region" description="Helical" evidence="7">
    <location>
        <begin position="346"/>
        <end position="366"/>
    </location>
</feature>
<dbReference type="EMBL" id="BKAG01000064">
    <property type="protein sequence ID" value="GEP45964.1"/>
    <property type="molecule type" value="Genomic_DNA"/>
</dbReference>
<name>A0A512MGV9_9BACT</name>
<dbReference type="PANTHER" id="PTHR23513">
    <property type="entry name" value="INTEGRAL MEMBRANE EFFLUX PROTEIN-RELATED"/>
    <property type="match status" value="1"/>
</dbReference>
<evidence type="ECO:0000313" key="10">
    <source>
        <dbReference type="Proteomes" id="UP000321577"/>
    </source>
</evidence>
<dbReference type="OrthoDB" id="9775268at2"/>
<evidence type="ECO:0000256" key="7">
    <source>
        <dbReference type="SAM" id="Phobius"/>
    </source>
</evidence>
<feature type="transmembrane region" description="Helical" evidence="7">
    <location>
        <begin position="372"/>
        <end position="393"/>
    </location>
</feature>